<sequence>MSRRRLSYSIPQSESAKDESVTGLKEVYSSIRYDWPRILEDNANPIELAISLLDDSSVGLAHRLDEFKRLKKTTEGALRRVVHEHYELFNNSIGSYHMLLSTLDKSQTDSESIRNFLQTSNKEMHDRSAVLAELSETSGRYAESIDIIDAISEMNKIPDQVEQLINEKKLHEVYDIIANGYKIAERYSLWSLPAMSDIKSYLEQQSNKLYDMIIDELQNEIYSKNNSSISNTGVSLWQSIIDSTSPQMASFKALLKSENLEQYVHNSANLDILEVVDHLTAPVSDFLSVQLPELQKNSLQNDGAIDYTTLLKMNTSNESYYYMYMLLVTASKLGRLQQVVETLIEANQSELHGLINRVTEEVKSRNGYALSKLKKIQHFEQNSLLDVMAHKSFSDSAVVILQELYGSITVRCLLAFQKHKVINEIASVLGQEQNGNYANSAGFSKSGLRVWDSTKKELSNLIISYIYDDGSTDSGVNIIDKSDHRKVHKFSLHQKKKLFHFENVDWSSTKSAQELQDSLGDIFPGFHIDDTNDKDLLTMQTPYFEDESFNTQVEVLVPKNLFNMRIVLEPLLIFVEGSHRIFNNFHVKKEKDGSGGDNNFAFQFFTEFMKSSFLTYFRSAIDMVFSDQVGGTYTGGHPRLNEPSGLKLDVITLSQNSDLELLERSHIDNESTIVIYENAFNFKKLFLELCLILNTSLTYREDISDTVLQTLQSFATEYRKLFQDLLSTEGAMSRPVSQISKWMKMHALTEVSGTIILELNEKSNINYANFANFIASENGMLLHEIQNSVINKDNLLDSDTFSHVVYLLLTTSWILTWLVLVKKQSNYGIGDVGTSAAVVVSPVEKLRYNWSFLENGRPSVNFTTNSQDITQNNILLALNSEKMIQFNDVIAYFEGIRDQTLLALRYELRSKAIHYLTLSFNVMEWVPTTEPGDADPYIVSFNQEIFAIDTKLTKALKMEDKESIFIGFSQFLNDAMIQGSFKVRKINTNGIKRVLLNISTLQQILRSLSAKPQKVDFTKSLLYFEMFTLNEFSLLNRIKSKRSEYTKSQYHNLARLIYSEKLADGNGSQFNKDKYNDLIKKIDEIID</sequence>
<reference evidence="7" key="1">
    <citation type="submission" date="2020-03" db="EMBL/GenBank/DDBJ databases">
        <title>FDA dAtabase for Regulatory Grade micrObial Sequences (FDA-ARGOS): Supporting development and validation of Infectious Disease Dx tests.</title>
        <authorList>
            <person name="Campos J."/>
            <person name="Goldberg B."/>
            <person name="Tallon L."/>
            <person name="Sadzewicz L."/>
            <person name="Vavikolanu K."/>
            <person name="Mehta A."/>
            <person name="Aluvathingal J."/>
            <person name="Nadendla S."/>
            <person name="Nandy P."/>
            <person name="Geyer C."/>
            <person name="Yan Y."/>
            <person name="Sichtig H."/>
        </authorList>
    </citation>
    <scope>NUCLEOTIDE SEQUENCE [LARGE SCALE GENOMIC DNA]</scope>
    <source>
        <strain evidence="7">FDAARGOS_652</strain>
    </source>
</reference>
<gene>
    <name evidence="7" type="ORF">FOB60_004907</name>
</gene>
<dbReference type="InterPro" id="IPR007191">
    <property type="entry name" value="Sec8_exocyst_N"/>
</dbReference>
<protein>
    <recommendedName>
        <fullName evidence="4">Exocyst complex component Sec8</fullName>
    </recommendedName>
</protein>
<keyword evidence="2 4" id="KW-0268">Exocytosis</keyword>
<dbReference type="GO" id="GO:0000145">
    <property type="term" value="C:exocyst"/>
    <property type="evidence" value="ECO:0007669"/>
    <property type="project" value="UniProtKB-UniRule"/>
</dbReference>
<feature type="domain" description="Exocyst complex component Sec8 middle helical bundle" evidence="6">
    <location>
        <begin position="314"/>
        <end position="572"/>
    </location>
</feature>
<evidence type="ECO:0000259" key="5">
    <source>
        <dbReference type="Pfam" id="PF04048"/>
    </source>
</evidence>
<proteinExistence type="inferred from homology"/>
<comment type="similarity">
    <text evidence="4">Belongs to the SEC8 family.</text>
</comment>
<keyword evidence="1 4" id="KW-0813">Transport</keyword>
<evidence type="ECO:0000256" key="1">
    <source>
        <dbReference type="ARBA" id="ARBA00022448"/>
    </source>
</evidence>
<evidence type="ECO:0000313" key="8">
    <source>
        <dbReference type="Proteomes" id="UP000590412"/>
    </source>
</evidence>
<accession>A0A8X7NJQ4</accession>
<dbReference type="PANTHER" id="PTHR14146:SF0">
    <property type="entry name" value="EXOCYST COMPLEX COMPONENT 4"/>
    <property type="match status" value="1"/>
</dbReference>
<dbReference type="AlphaFoldDB" id="A0A8X7NJQ4"/>
<evidence type="ECO:0000256" key="2">
    <source>
        <dbReference type="ARBA" id="ARBA00022483"/>
    </source>
</evidence>
<dbReference type="InterPro" id="IPR039682">
    <property type="entry name" value="Sec8/EXOC4"/>
</dbReference>
<name>A0A8X7NJQ4_CANPA</name>
<evidence type="ECO:0000256" key="3">
    <source>
        <dbReference type="ARBA" id="ARBA00022927"/>
    </source>
</evidence>
<dbReference type="PANTHER" id="PTHR14146">
    <property type="entry name" value="EXOCYST COMPLEX COMPONENT 4"/>
    <property type="match status" value="1"/>
</dbReference>
<dbReference type="OrthoDB" id="272977at2759"/>
<dbReference type="Pfam" id="PF20652">
    <property type="entry name" value="Sec8_C"/>
    <property type="match status" value="1"/>
</dbReference>
<feature type="domain" description="Exocyst complex component Sec8 N-terminal" evidence="5">
    <location>
        <begin position="24"/>
        <end position="164"/>
    </location>
</feature>
<dbReference type="GO" id="GO:0006612">
    <property type="term" value="P:protein targeting to membrane"/>
    <property type="evidence" value="ECO:0007669"/>
    <property type="project" value="UniProtKB-UniRule"/>
</dbReference>
<evidence type="ECO:0000259" key="6">
    <source>
        <dbReference type="Pfam" id="PF20652"/>
    </source>
</evidence>
<dbReference type="Pfam" id="PF04048">
    <property type="entry name" value="Sec8_N"/>
    <property type="match status" value="1"/>
</dbReference>
<dbReference type="GO" id="GO:0006904">
    <property type="term" value="P:vesicle docking involved in exocytosis"/>
    <property type="evidence" value="ECO:0007669"/>
    <property type="project" value="InterPro"/>
</dbReference>
<dbReference type="GO" id="GO:0006893">
    <property type="term" value="P:Golgi to plasma membrane transport"/>
    <property type="evidence" value="ECO:0007669"/>
    <property type="project" value="TreeGrafter"/>
</dbReference>
<dbReference type="GO" id="GO:0015031">
    <property type="term" value="P:protein transport"/>
    <property type="evidence" value="ECO:0007669"/>
    <property type="project" value="UniProtKB-KW"/>
</dbReference>
<evidence type="ECO:0000256" key="4">
    <source>
        <dbReference type="RuleBase" id="RU367079"/>
    </source>
</evidence>
<dbReference type="GO" id="GO:0090522">
    <property type="term" value="P:vesicle tethering involved in exocytosis"/>
    <property type="evidence" value="ECO:0007669"/>
    <property type="project" value="UniProtKB-UniRule"/>
</dbReference>
<organism evidence="7 8">
    <name type="scientific">Candida parapsilosis</name>
    <name type="common">Yeast</name>
    <dbReference type="NCBI Taxonomy" id="5480"/>
    <lineage>
        <taxon>Eukaryota</taxon>
        <taxon>Fungi</taxon>
        <taxon>Dikarya</taxon>
        <taxon>Ascomycota</taxon>
        <taxon>Saccharomycotina</taxon>
        <taxon>Pichiomycetes</taxon>
        <taxon>Debaryomycetaceae</taxon>
        <taxon>Candida/Lodderomyces clade</taxon>
        <taxon>Candida</taxon>
    </lineage>
</organism>
<evidence type="ECO:0000313" key="7">
    <source>
        <dbReference type="EMBL" id="KAF6045335.1"/>
    </source>
</evidence>
<dbReference type="InterPro" id="IPR048630">
    <property type="entry name" value="Sec8_M"/>
</dbReference>
<comment type="caution">
    <text evidence="7">The sequence shown here is derived from an EMBL/GenBank/DDBJ whole genome shotgun (WGS) entry which is preliminary data.</text>
</comment>
<keyword evidence="3 4" id="KW-0653">Protein transport</keyword>
<dbReference type="Proteomes" id="UP000590412">
    <property type="component" value="Unassembled WGS sequence"/>
</dbReference>
<dbReference type="EMBL" id="JABWAB010000009">
    <property type="protein sequence ID" value="KAF6045335.1"/>
    <property type="molecule type" value="Genomic_DNA"/>
</dbReference>
<comment type="function">
    <text evidence="4">Component of the exocyst complex involved in the docking of exocytic vesicles with fusion sites on the plasma membrane.</text>
</comment>